<evidence type="ECO:0000313" key="10">
    <source>
        <dbReference type="EMBL" id="KAL3770720.1"/>
    </source>
</evidence>
<dbReference type="GO" id="GO:0002128">
    <property type="term" value="P:tRNA nucleoside ribose methylation"/>
    <property type="evidence" value="ECO:0007669"/>
    <property type="project" value="UniProtKB-UniRule"/>
</dbReference>
<protein>
    <recommendedName>
        <fullName evidence="7">Putative tRNA (cytidine(32)/guanosine(34)-2'-O)-methyltransferase</fullName>
        <ecNumber evidence="7">2.1.1.205</ecNumber>
    </recommendedName>
    <alternativeName>
        <fullName evidence="7">2'-O-ribose RNA methyltransferase TRM7 homolog</fullName>
    </alternativeName>
</protein>
<proteinExistence type="inferred from homology"/>
<evidence type="ECO:0000256" key="4">
    <source>
        <dbReference type="ARBA" id="ARBA00022691"/>
    </source>
</evidence>
<dbReference type="AlphaFoldDB" id="A0ABD3N3M6"/>
<feature type="binding site" evidence="7">
    <location>
        <position position="103"/>
    </location>
    <ligand>
        <name>S-adenosyl-L-methionine</name>
        <dbReference type="ChEBI" id="CHEBI:59789"/>
    </ligand>
</feature>
<sequence length="451" mass="49033">MGKLSRDKRDVYYRHAKESGYRARSAYKLLQLDEEFDLFGIRPRRSSSSSSDCNDGDAQEVTTNGVCSDDGDNDEHDENSNTCPRRRRHLVVRRAVDLCAAPGGWSQVLVERMTSSSLIVNDHDCIDQHNDNEDDNNNDSNNVNRSNNDDKTAEAAPVVVVVAVDLWPMEPLPGVTFIRGDITCERTAHEIIHQLGGKRAELVVCDGAPDIIGHSPFDEYIQSQLLLSAINIVTHILLPGGTFVAKIFRGADVGLVYAQLQLLFEEVICAKPRASRNASLESFVVCTGFTYGKLMGCNHWDEGDNDEVDTYIDVSGGRRKCINLALEGGWDEESGGVGGLRLRRHHPGKVDEGGVGDDDEGNIAVIPAIVPFVACGGGRGHSNGSDGSVNKNFILDSDKSYDVPPSSEAKAPLAPPIQPPYEAGMAKARKARKSKKGSSLNAADVLDMSER</sequence>
<dbReference type="InterPro" id="IPR002877">
    <property type="entry name" value="RNA_MeTrfase_FtsJ_dom"/>
</dbReference>
<keyword evidence="3 7" id="KW-0808">Transferase</keyword>
<feature type="domain" description="Ribosomal RNA methyltransferase FtsJ" evidence="9">
    <location>
        <begin position="93"/>
        <end position="289"/>
    </location>
</feature>
<comment type="catalytic activity">
    <reaction evidence="6 7">
        <text>cytidine(32)/guanosine(34) in tRNA + 2 S-adenosyl-L-methionine = 2'-O-methylcytidine(32)/2'-O-methylguanosine(34) in tRNA + 2 S-adenosyl-L-homocysteine + 2 H(+)</text>
        <dbReference type="Rhea" id="RHEA:42396"/>
        <dbReference type="Rhea" id="RHEA-COMP:10246"/>
        <dbReference type="Rhea" id="RHEA-COMP:10247"/>
        <dbReference type="ChEBI" id="CHEBI:15378"/>
        <dbReference type="ChEBI" id="CHEBI:57856"/>
        <dbReference type="ChEBI" id="CHEBI:59789"/>
        <dbReference type="ChEBI" id="CHEBI:74269"/>
        <dbReference type="ChEBI" id="CHEBI:74445"/>
        <dbReference type="ChEBI" id="CHEBI:74495"/>
        <dbReference type="ChEBI" id="CHEBI:82748"/>
        <dbReference type="EC" id="2.1.1.205"/>
    </reaction>
</comment>
<dbReference type="Gene3D" id="3.40.50.150">
    <property type="entry name" value="Vaccinia Virus protein VP39"/>
    <property type="match status" value="1"/>
</dbReference>
<dbReference type="Proteomes" id="UP001530293">
    <property type="component" value="Unassembled WGS sequence"/>
</dbReference>
<keyword evidence="1 7" id="KW-0963">Cytoplasm</keyword>
<dbReference type="GO" id="GO:0002181">
    <property type="term" value="P:cytoplasmic translation"/>
    <property type="evidence" value="ECO:0007669"/>
    <property type="project" value="UniProtKB-UniRule"/>
</dbReference>
<dbReference type="GO" id="GO:0106340">
    <property type="term" value="F:tRNA (guanosine(34)-2'-O)-methyltransferase activity"/>
    <property type="evidence" value="ECO:0007669"/>
    <property type="project" value="UniProtKB-ARBA"/>
</dbReference>
<feature type="region of interest" description="Disordered" evidence="8">
    <location>
        <begin position="125"/>
        <end position="150"/>
    </location>
</feature>
<feature type="region of interest" description="Disordered" evidence="8">
    <location>
        <begin position="400"/>
        <end position="451"/>
    </location>
</feature>
<accession>A0ABD3N3M6</accession>
<evidence type="ECO:0000256" key="2">
    <source>
        <dbReference type="ARBA" id="ARBA00022603"/>
    </source>
</evidence>
<dbReference type="SUPFAM" id="SSF53335">
    <property type="entry name" value="S-adenosyl-L-methionine-dependent methyltransferases"/>
    <property type="match status" value="1"/>
</dbReference>
<comment type="similarity">
    <text evidence="7">Belongs to the class I-like SAM-binding methyltransferase superfamily. RNA methyltransferase RlmE family. TRM7 subfamily.</text>
</comment>
<evidence type="ECO:0000256" key="1">
    <source>
        <dbReference type="ARBA" id="ARBA00022490"/>
    </source>
</evidence>
<dbReference type="Pfam" id="PF01728">
    <property type="entry name" value="FtsJ"/>
    <property type="match status" value="1"/>
</dbReference>
<dbReference type="InterPro" id="IPR029063">
    <property type="entry name" value="SAM-dependent_MTases_sf"/>
</dbReference>
<evidence type="ECO:0000313" key="11">
    <source>
        <dbReference type="Proteomes" id="UP001530293"/>
    </source>
</evidence>
<evidence type="ECO:0000256" key="8">
    <source>
        <dbReference type="SAM" id="MobiDB-lite"/>
    </source>
</evidence>
<feature type="binding site" evidence="7">
    <location>
        <position position="105"/>
    </location>
    <ligand>
        <name>S-adenosyl-L-methionine</name>
        <dbReference type="ChEBI" id="CHEBI:59789"/>
    </ligand>
</feature>
<dbReference type="HAMAP" id="MF_03162">
    <property type="entry name" value="RNA_methyltr_E_TRM7"/>
    <property type="match status" value="1"/>
</dbReference>
<dbReference type="InterPro" id="IPR050082">
    <property type="entry name" value="RNA_methyltr_RlmE"/>
</dbReference>
<evidence type="ECO:0000256" key="6">
    <source>
        <dbReference type="ARBA" id="ARBA00048902"/>
    </source>
</evidence>
<reference evidence="10 11" key="1">
    <citation type="submission" date="2024-10" db="EMBL/GenBank/DDBJ databases">
        <title>Updated reference genomes for cyclostephanoid diatoms.</title>
        <authorList>
            <person name="Roberts W.R."/>
            <person name="Alverson A.J."/>
        </authorList>
    </citation>
    <scope>NUCLEOTIDE SEQUENCE [LARGE SCALE GENOMIC DNA]</scope>
    <source>
        <strain evidence="10 11">AJA232-27</strain>
    </source>
</reference>
<keyword evidence="4 7" id="KW-0949">S-adenosyl-L-methionine</keyword>
<feature type="binding site" evidence="7">
    <location>
        <position position="181"/>
    </location>
    <ligand>
        <name>S-adenosyl-L-methionine</name>
        <dbReference type="ChEBI" id="CHEBI:59789"/>
    </ligand>
</feature>
<keyword evidence="5 7" id="KW-0819">tRNA processing</keyword>
<dbReference type="EMBL" id="JALLBG020000037">
    <property type="protein sequence ID" value="KAL3770720.1"/>
    <property type="molecule type" value="Genomic_DNA"/>
</dbReference>
<dbReference type="InterPro" id="IPR028590">
    <property type="entry name" value="RNA_methyltr_E_TRM7"/>
</dbReference>
<evidence type="ECO:0000256" key="5">
    <source>
        <dbReference type="ARBA" id="ARBA00022694"/>
    </source>
</evidence>
<dbReference type="InterPro" id="IPR015507">
    <property type="entry name" value="rRNA-MeTfrase_E"/>
</dbReference>
<keyword evidence="2 7" id="KW-0489">Methyltransferase</keyword>
<organism evidence="10 11">
    <name type="scientific">Discostella pseudostelligera</name>
    <dbReference type="NCBI Taxonomy" id="259834"/>
    <lineage>
        <taxon>Eukaryota</taxon>
        <taxon>Sar</taxon>
        <taxon>Stramenopiles</taxon>
        <taxon>Ochrophyta</taxon>
        <taxon>Bacillariophyta</taxon>
        <taxon>Coscinodiscophyceae</taxon>
        <taxon>Thalassiosirophycidae</taxon>
        <taxon>Stephanodiscales</taxon>
        <taxon>Stephanodiscaceae</taxon>
        <taxon>Discostella</taxon>
    </lineage>
</organism>
<comment type="subcellular location">
    <subcellularLocation>
        <location evidence="7">Cytoplasm</location>
    </subcellularLocation>
</comment>
<dbReference type="EC" id="2.1.1.205" evidence="7"/>
<feature type="compositionally biased region" description="Basic residues" evidence="8">
    <location>
        <begin position="427"/>
        <end position="436"/>
    </location>
</feature>
<comment type="caution">
    <text evidence="10">The sequence shown here is derived from an EMBL/GenBank/DDBJ whole genome shotgun (WGS) entry which is preliminary data.</text>
</comment>
<keyword evidence="11" id="KW-1185">Reference proteome</keyword>
<feature type="binding site" evidence="7">
    <location>
        <position position="165"/>
    </location>
    <ligand>
        <name>S-adenosyl-L-methionine</name>
        <dbReference type="ChEBI" id="CHEBI:59789"/>
    </ligand>
</feature>
<dbReference type="HAMAP" id="MF_01547">
    <property type="entry name" value="RNA_methyltr_E"/>
    <property type="match status" value="1"/>
</dbReference>
<dbReference type="PANTHER" id="PTHR10920:SF12">
    <property type="entry name" value="TRNA (CYTIDINE(32)_GUANOSINE(34)-2'-O)-METHYLTRANSFERASE-RELATED"/>
    <property type="match status" value="1"/>
</dbReference>
<evidence type="ECO:0000256" key="7">
    <source>
        <dbReference type="HAMAP-Rule" id="MF_03162"/>
    </source>
</evidence>
<gene>
    <name evidence="10" type="ORF">ACHAWU_009252</name>
</gene>
<evidence type="ECO:0000256" key="3">
    <source>
        <dbReference type="ARBA" id="ARBA00022679"/>
    </source>
</evidence>
<name>A0ABD3N3M6_9STRA</name>
<feature type="binding site" evidence="7">
    <location>
        <position position="206"/>
    </location>
    <ligand>
        <name>S-adenosyl-L-methionine</name>
        <dbReference type="ChEBI" id="CHEBI:59789"/>
    </ligand>
</feature>
<feature type="active site" description="Proton acceptor" evidence="7">
    <location>
        <position position="246"/>
    </location>
</feature>
<comment type="function">
    <text evidence="7">Methylates the 2'-O-ribose of nucleotides at positions 32 and 34 of the tRNA anticodon loop of substrate tRNAs.</text>
</comment>
<evidence type="ECO:0000259" key="9">
    <source>
        <dbReference type="Pfam" id="PF01728"/>
    </source>
</evidence>
<dbReference type="PANTHER" id="PTHR10920">
    <property type="entry name" value="RIBOSOMAL RNA METHYLTRANSFERASE"/>
    <property type="match status" value="1"/>
</dbReference>
<feature type="region of interest" description="Disordered" evidence="8">
    <location>
        <begin position="43"/>
        <end position="82"/>
    </location>
</feature>
<dbReference type="GO" id="GO:0005737">
    <property type="term" value="C:cytoplasm"/>
    <property type="evidence" value="ECO:0007669"/>
    <property type="project" value="UniProtKB-SubCell"/>
</dbReference>